<reference evidence="2" key="2">
    <citation type="journal article" date="2014" name="PLoS ONE">
        <title>Genome and Transcriptome Analysis of the Fungal Pathogen Fusarium oxysporum f. sp. cubense Causing Banana Vascular Wilt Disease.</title>
        <authorList>
            <person name="Guo L."/>
            <person name="Han L."/>
            <person name="Yang L."/>
            <person name="Zeng H."/>
            <person name="Fan D."/>
            <person name="Zhu Y."/>
            <person name="Feng Y."/>
            <person name="Wang G."/>
            <person name="Peng C."/>
            <person name="Jiang X."/>
            <person name="Zhou D."/>
            <person name="Ni P."/>
            <person name="Liang C."/>
            <person name="Liu L."/>
            <person name="Wang J."/>
            <person name="Mao C."/>
            <person name="Fang X."/>
            <person name="Peng M."/>
            <person name="Huang J."/>
        </authorList>
    </citation>
    <scope>NUCLEOTIDE SEQUENCE [LARGE SCALE GENOMIC DNA]</scope>
    <source>
        <strain evidence="2">race 4</strain>
    </source>
</reference>
<dbReference type="OrthoDB" id="5090127at2759"/>
<dbReference type="Gene3D" id="1.25.40.20">
    <property type="entry name" value="Ankyrin repeat-containing domain"/>
    <property type="match status" value="1"/>
</dbReference>
<protein>
    <submittedName>
        <fullName evidence="1">Uncharacterized protein</fullName>
    </submittedName>
</protein>
<dbReference type="Pfam" id="PF12796">
    <property type="entry name" value="Ank_2"/>
    <property type="match status" value="1"/>
</dbReference>
<dbReference type="Proteomes" id="UP000016929">
    <property type="component" value="Unassembled WGS sequence"/>
</dbReference>
<evidence type="ECO:0000313" key="2">
    <source>
        <dbReference type="Proteomes" id="UP000016929"/>
    </source>
</evidence>
<accession>N1SC61</accession>
<dbReference type="SUPFAM" id="SSF48403">
    <property type="entry name" value="Ankyrin repeat"/>
    <property type="match status" value="1"/>
</dbReference>
<dbReference type="InterPro" id="IPR002110">
    <property type="entry name" value="Ankyrin_rpt"/>
</dbReference>
<name>N1SC61_FUSC4</name>
<proteinExistence type="predicted"/>
<keyword evidence="2" id="KW-1185">Reference proteome</keyword>
<organism evidence="1 2">
    <name type="scientific">Fusarium oxysporum f. sp. cubense (strain race 4)</name>
    <name type="common">Panama disease fungus</name>
    <dbReference type="NCBI Taxonomy" id="2502994"/>
    <lineage>
        <taxon>Eukaryota</taxon>
        <taxon>Fungi</taxon>
        <taxon>Dikarya</taxon>
        <taxon>Ascomycota</taxon>
        <taxon>Pezizomycotina</taxon>
        <taxon>Sordariomycetes</taxon>
        <taxon>Hypocreomycetidae</taxon>
        <taxon>Hypocreales</taxon>
        <taxon>Nectriaceae</taxon>
        <taxon>Fusarium</taxon>
        <taxon>Fusarium oxysporum species complex</taxon>
    </lineage>
</organism>
<feature type="non-terminal residue" evidence="1">
    <location>
        <position position="1"/>
    </location>
</feature>
<gene>
    <name evidence="1" type="ORF">FOC4_g10000650</name>
</gene>
<reference evidence="2" key="1">
    <citation type="submission" date="2012-09" db="EMBL/GenBank/DDBJ databases">
        <title>Genome sequencing and comparative transcriptomics of race 1 and race 4 of banana pathogen: Fusarium oxysporum f. sp. cubense.</title>
        <authorList>
            <person name="Fang X."/>
            <person name="Huang J."/>
        </authorList>
    </citation>
    <scope>NUCLEOTIDE SEQUENCE [LARGE SCALE GENOMIC DNA]</scope>
    <source>
        <strain evidence="2">race 4</strain>
    </source>
</reference>
<dbReference type="EMBL" id="KB726178">
    <property type="protein sequence ID" value="EMT74685.1"/>
    <property type="molecule type" value="Genomic_DNA"/>
</dbReference>
<sequence length="68" mass="7559">PAEMDRLVCTALFLASRNRQLLAMQYLLSTGPFDPNIKNYYGFIALLAAVANGHYKLIELLISTVISN</sequence>
<dbReference type="HOGENOM" id="CLU_2800914_0_0_1"/>
<dbReference type="AlphaFoldDB" id="N1SC61"/>
<evidence type="ECO:0000313" key="1">
    <source>
        <dbReference type="EMBL" id="EMT74685.1"/>
    </source>
</evidence>
<dbReference type="InterPro" id="IPR036770">
    <property type="entry name" value="Ankyrin_rpt-contain_sf"/>
</dbReference>